<evidence type="ECO:0000259" key="2">
    <source>
        <dbReference type="Pfam" id="PF24721"/>
    </source>
</evidence>
<evidence type="ECO:0000313" key="4">
    <source>
        <dbReference type="Proteomes" id="UP000000366"/>
    </source>
</evidence>
<proteinExistence type="predicted"/>
<keyword evidence="3" id="KW-0614">Plasmid</keyword>
<dbReference type="HOGENOM" id="CLU_1254725_0_0_4"/>
<evidence type="ECO:0000259" key="1">
    <source>
        <dbReference type="Pfam" id="PF24720"/>
    </source>
</evidence>
<dbReference type="InterPro" id="IPR056469">
    <property type="entry name" value="HAB_dom"/>
</dbReference>
<dbReference type="EMBL" id="CP000556">
    <property type="protein sequence ID" value="ABM96854.1"/>
    <property type="molecule type" value="Genomic_DNA"/>
</dbReference>
<organism evidence="3 4">
    <name type="scientific">Methylibium petroleiphilum (strain ATCC BAA-1232 / LMG 22953 / PM1)</name>
    <dbReference type="NCBI Taxonomy" id="420662"/>
    <lineage>
        <taxon>Bacteria</taxon>
        <taxon>Pseudomonadati</taxon>
        <taxon>Pseudomonadota</taxon>
        <taxon>Betaproteobacteria</taxon>
        <taxon>Burkholderiales</taxon>
        <taxon>Sphaerotilaceae</taxon>
        <taxon>Methylibium</taxon>
    </lineage>
</organism>
<sequence>MPAPTSRVELEEAGFEALQRLYQVALGDAGQCRFIARFLLGLYNGTRFPFDLTDLRAIDEALFEDCMTVLRMDARLCRQEIHLYFTNGGAKFEQLVRDWNVRDVAKLAATGDGSPRPGPERGVLRHEDDVSARLVSYGNSPGYRDATLTLDCEAIGDNRDAVGTVRLSIHLQHPSTVDVLQHLQHVHAFAWRDWPRRAPLDAKDGEQRPAWLDRPSASLA</sequence>
<feature type="domain" description="DUF7673" evidence="1">
    <location>
        <begin position="16"/>
        <end position="100"/>
    </location>
</feature>
<feature type="domain" description="Half a barrel" evidence="2">
    <location>
        <begin position="129"/>
        <end position="212"/>
    </location>
</feature>
<dbReference type="Pfam" id="PF24720">
    <property type="entry name" value="DUF7673"/>
    <property type="match status" value="1"/>
</dbReference>
<accession>A2SMR5</accession>
<keyword evidence="4" id="KW-1185">Reference proteome</keyword>
<geneLocation type="plasmid" evidence="3 4">
    <name>RPME01</name>
</geneLocation>
<reference evidence="3 4" key="1">
    <citation type="journal article" date="2007" name="J. Bacteriol.">
        <title>Whole-genome analysis of the methyl tert-butyl ether-degrading beta-proteobacterium Methylibium petroleiphilum PM1.</title>
        <authorList>
            <person name="Kane S.R."/>
            <person name="Chakicherla A.Y."/>
            <person name="Chain P.S.G."/>
            <person name="Schmidt R."/>
            <person name="Shin M.W."/>
            <person name="Legler T.C."/>
            <person name="Scow K.M."/>
            <person name="Larimer F.W."/>
            <person name="Lucas S.M."/>
            <person name="Richardson P.M."/>
            <person name="Hristova K.R."/>
        </authorList>
    </citation>
    <scope>NUCLEOTIDE SEQUENCE [LARGE SCALE GENOMIC DNA]</scope>
    <source>
        <strain evidence="4">ATCC BAA-1232 / LMG 22953 / PM1</strain>
        <plasmid evidence="3 4">RPME01</plasmid>
    </source>
</reference>
<dbReference type="AlphaFoldDB" id="A2SMR5"/>
<dbReference type="InterPro" id="IPR056090">
    <property type="entry name" value="DUF7673"/>
</dbReference>
<name>A2SMR5_METPP</name>
<dbReference type="eggNOG" id="ENOG5033291">
    <property type="taxonomic scope" value="Bacteria"/>
</dbReference>
<protein>
    <submittedName>
        <fullName evidence="3">Uncharacterized protein</fullName>
    </submittedName>
</protein>
<dbReference type="Proteomes" id="UP000000366">
    <property type="component" value="Plasmid RPME01"/>
</dbReference>
<gene>
    <name evidence="3" type="ordered locus">Mpe_B0075</name>
</gene>
<dbReference type="KEGG" id="mpt:Mpe_B0075"/>
<evidence type="ECO:0000313" key="3">
    <source>
        <dbReference type="EMBL" id="ABM96854.1"/>
    </source>
</evidence>
<dbReference type="Pfam" id="PF24721">
    <property type="entry name" value="HAB"/>
    <property type="match status" value="1"/>
</dbReference>
<dbReference type="RefSeq" id="WP_011831469.1">
    <property type="nucleotide sequence ID" value="NC_008826.1"/>
</dbReference>